<name>A0A934IJC8_9RHOB</name>
<dbReference type="AlphaFoldDB" id="A0A934IJC8"/>
<protein>
    <submittedName>
        <fullName evidence="1">Uncharacterized protein</fullName>
    </submittedName>
</protein>
<dbReference type="RefSeq" id="WP_198916801.1">
    <property type="nucleotide sequence ID" value="NZ_JAEKPD010000013.1"/>
</dbReference>
<reference evidence="1" key="1">
    <citation type="submission" date="2020-12" db="EMBL/GenBank/DDBJ databases">
        <title>Bacterial taxonomy.</title>
        <authorList>
            <person name="Pan X."/>
        </authorList>
    </citation>
    <scope>NUCLEOTIDE SEQUENCE</scope>
    <source>
        <strain evidence="1">KCTC 52957</strain>
    </source>
</reference>
<dbReference type="Proteomes" id="UP000642488">
    <property type="component" value="Unassembled WGS sequence"/>
</dbReference>
<keyword evidence="2" id="KW-1185">Reference proteome</keyword>
<proteinExistence type="predicted"/>
<dbReference type="EMBL" id="JAEKPD010000013">
    <property type="protein sequence ID" value="MBJ3763625.1"/>
    <property type="molecule type" value="Genomic_DNA"/>
</dbReference>
<comment type="caution">
    <text evidence="1">The sequence shown here is derived from an EMBL/GenBank/DDBJ whole genome shotgun (WGS) entry which is preliminary data.</text>
</comment>
<accession>A0A934IJC8</accession>
<evidence type="ECO:0000313" key="2">
    <source>
        <dbReference type="Proteomes" id="UP000642488"/>
    </source>
</evidence>
<sequence length="120" mass="13295">MSAYLSKDLLASVGASRIPKPRSDAQLAVVSNNRRLPVRRRWSTGFSVDASDARHLRGLVELYEGDALLGWCLVYSGTLDGAEHRFEFKRFTACGDAPPVDFERIPPVVLQLAAPKIARR</sequence>
<organism evidence="1 2">
    <name type="scientific">Palleronia pontilimi</name>
    <dbReference type="NCBI Taxonomy" id="1964209"/>
    <lineage>
        <taxon>Bacteria</taxon>
        <taxon>Pseudomonadati</taxon>
        <taxon>Pseudomonadota</taxon>
        <taxon>Alphaproteobacteria</taxon>
        <taxon>Rhodobacterales</taxon>
        <taxon>Roseobacteraceae</taxon>
        <taxon>Palleronia</taxon>
    </lineage>
</organism>
<gene>
    <name evidence="1" type="ORF">ILP92_12785</name>
</gene>
<evidence type="ECO:0000313" key="1">
    <source>
        <dbReference type="EMBL" id="MBJ3763625.1"/>
    </source>
</evidence>